<reference evidence="3" key="1">
    <citation type="submission" date="2021-02" db="EMBL/GenBank/DDBJ databases">
        <authorList>
            <person name="Nowell W R."/>
        </authorList>
    </citation>
    <scope>NUCLEOTIDE SEQUENCE</scope>
</reference>
<evidence type="ECO:0000313" key="6">
    <source>
        <dbReference type="Proteomes" id="UP000663852"/>
    </source>
</evidence>
<gene>
    <name evidence="3" type="ORF">EDS130_LOCUS26745</name>
    <name evidence="4" type="ORF">XAT740_LOCUS32755</name>
</gene>
<dbReference type="SUPFAM" id="SSF69318">
    <property type="entry name" value="Integrin alpha N-terminal domain"/>
    <property type="match status" value="1"/>
</dbReference>
<keyword evidence="2" id="KW-0472">Membrane</keyword>
<feature type="transmembrane region" description="Helical" evidence="2">
    <location>
        <begin position="12"/>
        <end position="30"/>
    </location>
</feature>
<evidence type="ECO:0000256" key="1">
    <source>
        <dbReference type="ARBA" id="ARBA00022729"/>
    </source>
</evidence>
<accession>A0A814YCN1</accession>
<dbReference type="Proteomes" id="UP000663852">
    <property type="component" value="Unassembled WGS sequence"/>
</dbReference>
<evidence type="ECO:0000313" key="4">
    <source>
        <dbReference type="EMBL" id="CAF1375061.1"/>
    </source>
</evidence>
<evidence type="ECO:0000313" key="3">
    <source>
        <dbReference type="EMBL" id="CAF1227436.1"/>
    </source>
</evidence>
<dbReference type="InterPro" id="IPR013517">
    <property type="entry name" value="FG-GAP"/>
</dbReference>
<keyword evidence="5" id="KW-1185">Reference proteome</keyword>
<dbReference type="EMBL" id="CAJNOR010003079">
    <property type="protein sequence ID" value="CAF1375061.1"/>
    <property type="molecule type" value="Genomic_DNA"/>
</dbReference>
<dbReference type="EMBL" id="CAJNOJ010000164">
    <property type="protein sequence ID" value="CAF1227436.1"/>
    <property type="molecule type" value="Genomic_DNA"/>
</dbReference>
<sequence>MSQNVTTNTTIQTIALICILVGIVLFSVHYGRRVEDSPMNTTCIDDFNTTANITTMIHTSTPELICYPTFRQLSTKTCSNIYESKSTIHDLNADNQVDVIFQCGHNWAWYVYLVLMQSVNYIRSLVILYGNNTGIFSTENTHSVVLGKDIKSFVVVNFNDDQILDIFCLNISSIGISIFFGRGNGTFSTGLRLRTTRNVNTLECVIGDFNYDNYFDIAIMNKDTLHIQVFFANRNQTFRPEEYAFTAIDIVLIAERESYEVYGRLGDGNGNFQEQIIHTYSFDGSSKWNDVADFNNDNYSDILNVKKSSVIINVFLNTCACLK</sequence>
<name>A0A814YCN1_ADIRI</name>
<protein>
    <submittedName>
        <fullName evidence="3">Uncharacterized protein</fullName>
    </submittedName>
</protein>
<dbReference type="PANTHER" id="PTHR46580:SF4">
    <property type="entry name" value="ATP_GTP-BINDING PROTEIN"/>
    <property type="match status" value="1"/>
</dbReference>
<organism evidence="3 6">
    <name type="scientific">Adineta ricciae</name>
    <name type="common">Rotifer</name>
    <dbReference type="NCBI Taxonomy" id="249248"/>
    <lineage>
        <taxon>Eukaryota</taxon>
        <taxon>Metazoa</taxon>
        <taxon>Spiralia</taxon>
        <taxon>Gnathifera</taxon>
        <taxon>Rotifera</taxon>
        <taxon>Eurotatoria</taxon>
        <taxon>Bdelloidea</taxon>
        <taxon>Adinetida</taxon>
        <taxon>Adinetidae</taxon>
        <taxon>Adineta</taxon>
    </lineage>
</organism>
<proteinExistence type="predicted"/>
<keyword evidence="2" id="KW-1133">Transmembrane helix</keyword>
<keyword evidence="1" id="KW-0732">Signal</keyword>
<comment type="caution">
    <text evidence="3">The sequence shown here is derived from an EMBL/GenBank/DDBJ whole genome shotgun (WGS) entry which is preliminary data.</text>
</comment>
<dbReference type="AlphaFoldDB" id="A0A814YCN1"/>
<dbReference type="OrthoDB" id="10022113at2759"/>
<dbReference type="InterPro" id="IPR028994">
    <property type="entry name" value="Integrin_alpha_N"/>
</dbReference>
<dbReference type="Pfam" id="PF13517">
    <property type="entry name" value="FG-GAP_3"/>
    <property type="match status" value="1"/>
</dbReference>
<dbReference type="Proteomes" id="UP000663828">
    <property type="component" value="Unassembled WGS sequence"/>
</dbReference>
<evidence type="ECO:0000313" key="5">
    <source>
        <dbReference type="Proteomes" id="UP000663828"/>
    </source>
</evidence>
<dbReference type="PANTHER" id="PTHR46580">
    <property type="entry name" value="SENSOR KINASE-RELATED"/>
    <property type="match status" value="1"/>
</dbReference>
<evidence type="ECO:0000256" key="2">
    <source>
        <dbReference type="SAM" id="Phobius"/>
    </source>
</evidence>
<keyword evidence="2" id="KW-0812">Transmembrane</keyword>